<dbReference type="EMBL" id="JAINUF010000004">
    <property type="protein sequence ID" value="KAJ8363704.1"/>
    <property type="molecule type" value="Genomic_DNA"/>
</dbReference>
<feature type="region of interest" description="Disordered" evidence="1">
    <location>
        <begin position="25"/>
        <end position="46"/>
    </location>
</feature>
<evidence type="ECO:0000313" key="2">
    <source>
        <dbReference type="EMBL" id="KAJ8363704.1"/>
    </source>
</evidence>
<dbReference type="AlphaFoldDB" id="A0A9Q1FPR1"/>
<dbReference type="Proteomes" id="UP001152622">
    <property type="component" value="Chromosome 4"/>
</dbReference>
<organism evidence="2 3">
    <name type="scientific">Synaphobranchus kaupii</name>
    <name type="common">Kaup's arrowtooth eel</name>
    <dbReference type="NCBI Taxonomy" id="118154"/>
    <lineage>
        <taxon>Eukaryota</taxon>
        <taxon>Metazoa</taxon>
        <taxon>Chordata</taxon>
        <taxon>Craniata</taxon>
        <taxon>Vertebrata</taxon>
        <taxon>Euteleostomi</taxon>
        <taxon>Actinopterygii</taxon>
        <taxon>Neopterygii</taxon>
        <taxon>Teleostei</taxon>
        <taxon>Anguilliformes</taxon>
        <taxon>Synaphobranchidae</taxon>
        <taxon>Synaphobranchus</taxon>
    </lineage>
</organism>
<accession>A0A9Q1FPR1</accession>
<comment type="caution">
    <text evidence="2">The sequence shown here is derived from an EMBL/GenBank/DDBJ whole genome shotgun (WGS) entry which is preliminary data.</text>
</comment>
<keyword evidence="3" id="KW-1185">Reference proteome</keyword>
<name>A0A9Q1FPR1_SYNKA</name>
<gene>
    <name evidence="2" type="ORF">SKAU_G00125350</name>
</gene>
<protein>
    <submittedName>
        <fullName evidence="2">Uncharacterized protein</fullName>
    </submittedName>
</protein>
<evidence type="ECO:0000256" key="1">
    <source>
        <dbReference type="SAM" id="MobiDB-lite"/>
    </source>
</evidence>
<evidence type="ECO:0000313" key="3">
    <source>
        <dbReference type="Proteomes" id="UP001152622"/>
    </source>
</evidence>
<sequence>MEREAVPSPDRQEICCLPHAIDSVPHKISPSPPGGCNRTPRATAREGKLPRPALTLHRRVNLQGDPPPPPSFPILELLEVQRLALCDGRTGPPHRLRIRAFGKGVKGLNKDKTFLEPETGAWEMIRH</sequence>
<reference evidence="2" key="1">
    <citation type="journal article" date="2023" name="Science">
        <title>Genome structures resolve the early diversification of teleost fishes.</title>
        <authorList>
            <person name="Parey E."/>
            <person name="Louis A."/>
            <person name="Montfort J."/>
            <person name="Bouchez O."/>
            <person name="Roques C."/>
            <person name="Iampietro C."/>
            <person name="Lluch J."/>
            <person name="Castinel A."/>
            <person name="Donnadieu C."/>
            <person name="Desvignes T."/>
            <person name="Floi Bucao C."/>
            <person name="Jouanno E."/>
            <person name="Wen M."/>
            <person name="Mejri S."/>
            <person name="Dirks R."/>
            <person name="Jansen H."/>
            <person name="Henkel C."/>
            <person name="Chen W.J."/>
            <person name="Zahm M."/>
            <person name="Cabau C."/>
            <person name="Klopp C."/>
            <person name="Thompson A.W."/>
            <person name="Robinson-Rechavi M."/>
            <person name="Braasch I."/>
            <person name="Lecointre G."/>
            <person name="Bobe J."/>
            <person name="Postlethwait J.H."/>
            <person name="Berthelot C."/>
            <person name="Roest Crollius H."/>
            <person name="Guiguen Y."/>
        </authorList>
    </citation>
    <scope>NUCLEOTIDE SEQUENCE</scope>
    <source>
        <strain evidence="2">WJC10195</strain>
    </source>
</reference>
<proteinExistence type="predicted"/>